<dbReference type="eggNOG" id="COG0619">
    <property type="taxonomic scope" value="Bacteria"/>
</dbReference>
<keyword evidence="1" id="KW-1133">Transmembrane helix</keyword>
<reference evidence="2 3" key="1">
    <citation type="submission" date="2016-10" db="EMBL/GenBank/DDBJ databases">
        <authorList>
            <person name="de Groot N.N."/>
        </authorList>
    </citation>
    <scope>NUCLEOTIDE SEQUENCE [LARGE SCALE GENOMIC DNA]</scope>
    <source>
        <strain evidence="2 3">DSM 45434</strain>
    </source>
</reference>
<organism evidence="2 3">
    <name type="scientific">Corynebacterium timonense</name>
    <dbReference type="NCBI Taxonomy" id="441500"/>
    <lineage>
        <taxon>Bacteria</taxon>
        <taxon>Bacillati</taxon>
        <taxon>Actinomycetota</taxon>
        <taxon>Actinomycetes</taxon>
        <taxon>Mycobacteriales</taxon>
        <taxon>Corynebacteriaceae</taxon>
        <taxon>Corynebacterium</taxon>
    </lineage>
</organism>
<dbReference type="Proteomes" id="UP000182237">
    <property type="component" value="Chromosome I"/>
</dbReference>
<evidence type="ECO:0000313" key="2">
    <source>
        <dbReference type="EMBL" id="SDS20627.1"/>
    </source>
</evidence>
<evidence type="ECO:0000313" key="3">
    <source>
        <dbReference type="Proteomes" id="UP000182237"/>
    </source>
</evidence>
<keyword evidence="1" id="KW-0812">Transmembrane</keyword>
<dbReference type="EMBL" id="LT629765">
    <property type="protein sequence ID" value="SDS20627.1"/>
    <property type="molecule type" value="Genomic_DNA"/>
</dbReference>
<protein>
    <submittedName>
        <fullName evidence="2">Energy-coupling factor transport system permease protein</fullName>
    </submittedName>
</protein>
<feature type="transmembrane region" description="Helical" evidence="1">
    <location>
        <begin position="45"/>
        <end position="68"/>
    </location>
</feature>
<sequence>MNPLTVLSLAASGWIAVMGVNHPAFSAAVAAVALALGTVKAKSASVIAAVAALSVPAGLSMALIHAPYGSERIAPLVTADGLAVAGELAVRFVALMSCVIAAMAFVRIPELVKALQVAPGGNRLAYIAGSALQLLPQGARTATVVREANRLRGRRIGVRTVVPHVVLPVLAELLSGGASRGMALETAGYDLPGSRTVLRPAADSPAQKALRWLAPVCAVAVVAWT</sequence>
<dbReference type="STRING" id="1203190.GCA_000312345_01211"/>
<feature type="transmembrane region" description="Helical" evidence="1">
    <location>
        <begin position="88"/>
        <end position="106"/>
    </location>
</feature>
<proteinExistence type="predicted"/>
<name>A0A1H1QBG2_9CORY</name>
<keyword evidence="3" id="KW-1185">Reference proteome</keyword>
<dbReference type="RefSeq" id="WP_019194043.1">
    <property type="nucleotide sequence ID" value="NZ_LT629765.1"/>
</dbReference>
<gene>
    <name evidence="2" type="ORF">SAMN04488539_1222</name>
</gene>
<dbReference type="OrthoDB" id="4409240at2"/>
<keyword evidence="1" id="KW-0472">Membrane</keyword>
<dbReference type="AlphaFoldDB" id="A0A1H1QBG2"/>
<evidence type="ECO:0000256" key="1">
    <source>
        <dbReference type="SAM" id="Phobius"/>
    </source>
</evidence>
<accession>A0A1H1QBG2</accession>